<keyword evidence="3" id="KW-0812">Transmembrane</keyword>
<reference evidence="9 10" key="1">
    <citation type="journal article" date="2014" name="Genome Announc.">
        <title>Draft Genome Sequence of Kocuria palustris PEL.</title>
        <authorList>
            <person name="Sharma G."/>
            <person name="Khatri I."/>
            <person name="Subramanian S."/>
        </authorList>
    </citation>
    <scope>NUCLEOTIDE SEQUENCE [LARGE SCALE GENOMIC DNA]</scope>
    <source>
        <strain evidence="9 10">PEL</strain>
    </source>
</reference>
<keyword evidence="2" id="KW-0813">Transport</keyword>
<gene>
    <name evidence="9" type="ORF">C884_01681</name>
</gene>
<keyword evidence="5" id="KW-1133">Transmembrane helix</keyword>
<comment type="caution">
    <text evidence="9">The sequence shown here is derived from an EMBL/GenBank/DDBJ whole genome shotgun (WGS) entry which is preliminary data.</text>
</comment>
<dbReference type="GO" id="GO:0016020">
    <property type="term" value="C:membrane"/>
    <property type="evidence" value="ECO:0007669"/>
    <property type="project" value="UniProtKB-SubCell"/>
</dbReference>
<dbReference type="PRINTS" id="PR01506">
    <property type="entry name" value="TATBPROTEIN"/>
</dbReference>
<dbReference type="InterPro" id="IPR003369">
    <property type="entry name" value="TatA/B/E"/>
</dbReference>
<evidence type="ECO:0000256" key="2">
    <source>
        <dbReference type="ARBA" id="ARBA00022448"/>
    </source>
</evidence>
<dbReference type="RefSeq" id="WP_006215778.1">
    <property type="nucleotide sequence ID" value="NZ_ANHZ02000032.1"/>
</dbReference>
<evidence type="ECO:0000313" key="10">
    <source>
        <dbReference type="Proteomes" id="UP000009877"/>
    </source>
</evidence>
<dbReference type="STRING" id="71999.KPaMU14_03485"/>
<feature type="region of interest" description="Disordered" evidence="8">
    <location>
        <begin position="78"/>
        <end position="145"/>
    </location>
</feature>
<evidence type="ECO:0000256" key="1">
    <source>
        <dbReference type="ARBA" id="ARBA00004167"/>
    </source>
</evidence>
<comment type="subcellular location">
    <subcellularLocation>
        <location evidence="1">Membrane</location>
        <topology evidence="1">Single-pass membrane protein</topology>
    </subcellularLocation>
</comment>
<protein>
    <submittedName>
        <fullName evidence="9">Twin-arginine translocation protein TatB</fullName>
    </submittedName>
</protein>
<feature type="compositionally biased region" description="Basic and acidic residues" evidence="8">
    <location>
        <begin position="89"/>
        <end position="105"/>
    </location>
</feature>
<sequence>MLGISGWEAIVLIVLILLVLGPERLPEYAENLRDLVKRARRYASGAKEDLRETLGPEIGDLDWRKLDPRQYDPRTIVRDALLEADQEDSAEKRKREREEREAARAERKRRREEEAAAAGEDLPAQARPFMRLGDSQQAPFDPEAT</sequence>
<dbReference type="GO" id="GO:0015031">
    <property type="term" value="P:protein transport"/>
    <property type="evidence" value="ECO:0007669"/>
    <property type="project" value="UniProtKB-KW"/>
</dbReference>
<dbReference type="Proteomes" id="UP000009877">
    <property type="component" value="Unassembled WGS sequence"/>
</dbReference>
<dbReference type="Gene3D" id="1.20.5.3310">
    <property type="match status" value="1"/>
</dbReference>
<keyword evidence="4" id="KW-0653">Protein transport</keyword>
<organism evidence="9 10">
    <name type="scientific">Kocuria palustris PEL</name>
    <dbReference type="NCBI Taxonomy" id="1236550"/>
    <lineage>
        <taxon>Bacteria</taxon>
        <taxon>Bacillati</taxon>
        <taxon>Actinomycetota</taxon>
        <taxon>Actinomycetes</taxon>
        <taxon>Micrococcales</taxon>
        <taxon>Micrococcaceae</taxon>
        <taxon>Kocuria</taxon>
    </lineage>
</organism>
<evidence type="ECO:0000256" key="8">
    <source>
        <dbReference type="SAM" id="MobiDB-lite"/>
    </source>
</evidence>
<evidence type="ECO:0000256" key="3">
    <source>
        <dbReference type="ARBA" id="ARBA00022692"/>
    </source>
</evidence>
<keyword evidence="6" id="KW-0811">Translocation</keyword>
<dbReference type="Pfam" id="PF02416">
    <property type="entry name" value="TatA_B_E"/>
    <property type="match status" value="1"/>
</dbReference>
<evidence type="ECO:0000256" key="4">
    <source>
        <dbReference type="ARBA" id="ARBA00022927"/>
    </source>
</evidence>
<dbReference type="EMBL" id="ANHZ02000032">
    <property type="protein sequence ID" value="EME35546.1"/>
    <property type="molecule type" value="Genomic_DNA"/>
</dbReference>
<dbReference type="AlphaFoldDB" id="M2X8U1"/>
<proteinExistence type="predicted"/>
<evidence type="ECO:0000256" key="7">
    <source>
        <dbReference type="ARBA" id="ARBA00023136"/>
    </source>
</evidence>
<evidence type="ECO:0000256" key="6">
    <source>
        <dbReference type="ARBA" id="ARBA00023010"/>
    </source>
</evidence>
<name>M2X8U1_9MICC</name>
<accession>M2X8U1</accession>
<dbReference type="PANTHER" id="PTHR33162">
    <property type="entry name" value="SEC-INDEPENDENT PROTEIN TRANSLOCASE PROTEIN TATA, CHLOROPLASTIC"/>
    <property type="match status" value="1"/>
</dbReference>
<keyword evidence="10" id="KW-1185">Reference proteome</keyword>
<evidence type="ECO:0000313" key="9">
    <source>
        <dbReference type="EMBL" id="EME35546.1"/>
    </source>
</evidence>
<evidence type="ECO:0000256" key="5">
    <source>
        <dbReference type="ARBA" id="ARBA00022989"/>
    </source>
</evidence>
<dbReference type="PANTHER" id="PTHR33162:SF1">
    <property type="entry name" value="SEC-INDEPENDENT PROTEIN TRANSLOCASE PROTEIN TATA, CHLOROPLASTIC"/>
    <property type="match status" value="1"/>
</dbReference>
<keyword evidence="7" id="KW-0472">Membrane</keyword>